<sequence length="100" mass="10968">MDSLHVSQVFAWAVVHGLGCLAAWAMRLRLSQHLESVVLSFFAVCLLAIAWLTICSFFVDAFRWVFSGATLGVMLIAAVYHHADDSVDPVLARFASNDIA</sequence>
<dbReference type="KEGG" id="pnd:Pla175_13480"/>
<evidence type="ECO:0000313" key="3">
    <source>
        <dbReference type="Proteomes" id="UP000317429"/>
    </source>
</evidence>
<organism evidence="2 3">
    <name type="scientific">Pirellulimonas nuda</name>
    <dbReference type="NCBI Taxonomy" id="2528009"/>
    <lineage>
        <taxon>Bacteria</taxon>
        <taxon>Pseudomonadati</taxon>
        <taxon>Planctomycetota</taxon>
        <taxon>Planctomycetia</taxon>
        <taxon>Pirellulales</taxon>
        <taxon>Lacipirellulaceae</taxon>
        <taxon>Pirellulimonas</taxon>
    </lineage>
</organism>
<proteinExistence type="predicted"/>
<evidence type="ECO:0000256" key="1">
    <source>
        <dbReference type="SAM" id="Phobius"/>
    </source>
</evidence>
<keyword evidence="1" id="KW-0812">Transmembrane</keyword>
<dbReference type="Proteomes" id="UP000317429">
    <property type="component" value="Chromosome"/>
</dbReference>
<keyword evidence="1" id="KW-0472">Membrane</keyword>
<feature type="transmembrane region" description="Helical" evidence="1">
    <location>
        <begin position="6"/>
        <end position="25"/>
    </location>
</feature>
<feature type="transmembrane region" description="Helical" evidence="1">
    <location>
        <begin position="65"/>
        <end position="83"/>
    </location>
</feature>
<dbReference type="RefSeq" id="WP_145282410.1">
    <property type="nucleotide sequence ID" value="NZ_CP036291.1"/>
</dbReference>
<accession>A0A518D947</accession>
<protein>
    <submittedName>
        <fullName evidence="2">Uncharacterized protein</fullName>
    </submittedName>
</protein>
<dbReference type="EMBL" id="CP036291">
    <property type="protein sequence ID" value="QDU87980.1"/>
    <property type="molecule type" value="Genomic_DNA"/>
</dbReference>
<dbReference type="AlphaFoldDB" id="A0A518D947"/>
<keyword evidence="3" id="KW-1185">Reference proteome</keyword>
<evidence type="ECO:0000313" key="2">
    <source>
        <dbReference type="EMBL" id="QDU87980.1"/>
    </source>
</evidence>
<name>A0A518D947_9BACT</name>
<feature type="transmembrane region" description="Helical" evidence="1">
    <location>
        <begin position="37"/>
        <end position="59"/>
    </location>
</feature>
<keyword evidence="1" id="KW-1133">Transmembrane helix</keyword>
<gene>
    <name evidence="2" type="ORF">Pla175_13480</name>
</gene>
<reference evidence="2 3" key="1">
    <citation type="submission" date="2019-02" db="EMBL/GenBank/DDBJ databases">
        <title>Deep-cultivation of Planctomycetes and their phenomic and genomic characterization uncovers novel biology.</title>
        <authorList>
            <person name="Wiegand S."/>
            <person name="Jogler M."/>
            <person name="Boedeker C."/>
            <person name="Pinto D."/>
            <person name="Vollmers J."/>
            <person name="Rivas-Marin E."/>
            <person name="Kohn T."/>
            <person name="Peeters S.H."/>
            <person name="Heuer A."/>
            <person name="Rast P."/>
            <person name="Oberbeckmann S."/>
            <person name="Bunk B."/>
            <person name="Jeske O."/>
            <person name="Meyerdierks A."/>
            <person name="Storesund J.E."/>
            <person name="Kallscheuer N."/>
            <person name="Luecker S."/>
            <person name="Lage O.M."/>
            <person name="Pohl T."/>
            <person name="Merkel B.J."/>
            <person name="Hornburger P."/>
            <person name="Mueller R.-W."/>
            <person name="Bruemmer F."/>
            <person name="Labrenz M."/>
            <person name="Spormann A.M."/>
            <person name="Op den Camp H."/>
            <person name="Overmann J."/>
            <person name="Amann R."/>
            <person name="Jetten M.S.M."/>
            <person name="Mascher T."/>
            <person name="Medema M.H."/>
            <person name="Devos D.P."/>
            <person name="Kaster A.-K."/>
            <person name="Ovreas L."/>
            <person name="Rohde M."/>
            <person name="Galperin M.Y."/>
            <person name="Jogler C."/>
        </authorList>
    </citation>
    <scope>NUCLEOTIDE SEQUENCE [LARGE SCALE GENOMIC DNA]</scope>
    <source>
        <strain evidence="2 3">Pla175</strain>
    </source>
</reference>